<dbReference type="SFLD" id="SFLDG01135">
    <property type="entry name" value="C1.5.6:_HAD__Beta-PGM__Phospha"/>
    <property type="match status" value="1"/>
</dbReference>
<keyword evidence="2" id="KW-1185">Reference proteome</keyword>
<dbReference type="InterPro" id="IPR041492">
    <property type="entry name" value="HAD_2"/>
</dbReference>
<evidence type="ECO:0000313" key="2">
    <source>
        <dbReference type="Proteomes" id="UP001291912"/>
    </source>
</evidence>
<dbReference type="Proteomes" id="UP001291912">
    <property type="component" value="Unassembled WGS sequence"/>
</dbReference>
<keyword evidence="1" id="KW-0378">Hydrolase</keyword>
<dbReference type="Gene3D" id="3.40.50.1000">
    <property type="entry name" value="HAD superfamily/HAD-like"/>
    <property type="match status" value="1"/>
</dbReference>
<dbReference type="Gene3D" id="1.10.150.240">
    <property type="entry name" value="Putative phosphatase, domain 2"/>
    <property type="match status" value="1"/>
</dbReference>
<gene>
    <name evidence="1" type="ORF">R2Q92_09345</name>
</gene>
<dbReference type="SUPFAM" id="SSF56784">
    <property type="entry name" value="HAD-like"/>
    <property type="match status" value="1"/>
</dbReference>
<proteinExistence type="predicted"/>
<dbReference type="InterPro" id="IPR023214">
    <property type="entry name" value="HAD_sf"/>
</dbReference>
<sequence length="235" mass="25248">MLAASAIPNTPPGGLMADTAIFDVDGTLVDTNYHHALAWYRAFRRYGITPAVWRIHRALGMGGDHLVGEIAGAEVEEERGDALRAAWTEEFEPMLEEIQPFEGAQELIEEVKARGFRLVLASSGQKAHVEHFLDLVGGRKIADAWTTSDDVEATKPAPDLVGVALEKVGGDSGVMIGDSVWDAVAARKLDVPTIAVRTGGFSAEELREAGALGVYDSLRELHGNLDSGPLARAHR</sequence>
<dbReference type="PANTHER" id="PTHR43434:SF16">
    <property type="entry name" value="BLL8046 PROTEIN"/>
    <property type="match status" value="1"/>
</dbReference>
<dbReference type="EC" id="3.-.-.-" evidence="1"/>
<dbReference type="InterPro" id="IPR006439">
    <property type="entry name" value="HAD-SF_hydro_IA"/>
</dbReference>
<dbReference type="PRINTS" id="PR00413">
    <property type="entry name" value="HADHALOGNASE"/>
</dbReference>
<dbReference type="InterPro" id="IPR023198">
    <property type="entry name" value="PGP-like_dom2"/>
</dbReference>
<dbReference type="RefSeq" id="WP_241747983.1">
    <property type="nucleotide sequence ID" value="NZ_BAAAPT010000002.1"/>
</dbReference>
<accession>A0ABU5N7L2</accession>
<reference evidence="1 2" key="1">
    <citation type="submission" date="2023-10" db="EMBL/GenBank/DDBJ databases">
        <title>Microbacterium xanthum sp. nov., isolated from seaweed.</title>
        <authorList>
            <person name="Lee S.D."/>
        </authorList>
    </citation>
    <scope>NUCLEOTIDE SEQUENCE [LARGE SCALE GENOMIC DNA]</scope>
    <source>
        <strain evidence="1 2">KCTC 19124</strain>
    </source>
</reference>
<comment type="caution">
    <text evidence="1">The sequence shown here is derived from an EMBL/GenBank/DDBJ whole genome shotgun (WGS) entry which is preliminary data.</text>
</comment>
<organism evidence="1 2">
    <name type="scientific">Microbacterium aquimaris</name>
    <dbReference type="NCBI Taxonomy" id="459816"/>
    <lineage>
        <taxon>Bacteria</taxon>
        <taxon>Bacillati</taxon>
        <taxon>Actinomycetota</taxon>
        <taxon>Actinomycetes</taxon>
        <taxon>Micrococcales</taxon>
        <taxon>Microbacteriaceae</taxon>
        <taxon>Microbacterium</taxon>
    </lineage>
</organism>
<dbReference type="InterPro" id="IPR050155">
    <property type="entry name" value="HAD-like_hydrolase_sf"/>
</dbReference>
<protein>
    <submittedName>
        <fullName evidence="1">HAD family hydrolase</fullName>
        <ecNumber evidence="1">3.-.-.-</ecNumber>
    </submittedName>
</protein>
<dbReference type="GO" id="GO:0016787">
    <property type="term" value="F:hydrolase activity"/>
    <property type="evidence" value="ECO:0007669"/>
    <property type="project" value="UniProtKB-KW"/>
</dbReference>
<name>A0ABU5N7L2_9MICO</name>
<evidence type="ECO:0000313" key="1">
    <source>
        <dbReference type="EMBL" id="MDZ8162046.1"/>
    </source>
</evidence>
<dbReference type="Pfam" id="PF13419">
    <property type="entry name" value="HAD_2"/>
    <property type="match status" value="1"/>
</dbReference>
<dbReference type="NCBIfam" id="TIGR01549">
    <property type="entry name" value="HAD-SF-IA-v1"/>
    <property type="match status" value="1"/>
</dbReference>
<dbReference type="PANTHER" id="PTHR43434">
    <property type="entry name" value="PHOSPHOGLYCOLATE PHOSPHATASE"/>
    <property type="match status" value="1"/>
</dbReference>
<dbReference type="InterPro" id="IPR036412">
    <property type="entry name" value="HAD-like_sf"/>
</dbReference>
<dbReference type="SFLD" id="SFLDS00003">
    <property type="entry name" value="Haloacid_Dehalogenase"/>
    <property type="match status" value="1"/>
</dbReference>
<dbReference type="EMBL" id="JAWJYN010000002">
    <property type="protein sequence ID" value="MDZ8162046.1"/>
    <property type="molecule type" value="Genomic_DNA"/>
</dbReference>
<dbReference type="SFLD" id="SFLDG01129">
    <property type="entry name" value="C1.5:_HAD__Beta-PGM__Phosphata"/>
    <property type="match status" value="1"/>
</dbReference>